<evidence type="ECO:0000259" key="2">
    <source>
        <dbReference type="SMART" id="SM00731"/>
    </source>
</evidence>
<feature type="domain" description="SprT-like" evidence="2">
    <location>
        <begin position="373"/>
        <end position="537"/>
    </location>
</feature>
<sequence length="640" mass="71223">MDVLKCLSGKKNVLSIIQCDSARKSRRCFQASFIAGDATLRDEPSARGIGDGAVDTDVNAVARRSLGQAIFSELEIPAEFSKQNTSGYSDNSLPITPHHRCSNVVNGSVKLPVEAKRLGNDDFSQGCSQLTSVSSEHSAVRNSGVGTSPGSDTVSVTQALVDSDPLAPVAPAKFCSPSRISFPLNPRNQQDKLIEMRGQETDSSSESMSDDAFEIFLEKLRASKDTKMSRVSIDSFLTSSSDSSEESAPTNFSFYHRIDNARTITRDQDFKILPKVSGKIPPRRSRELPKCGVDVAHSIKKDQISKAVSEAPLKPRSDLVRLKQPANPPDSGLSRVSRLDFVYSLSPDLPSENRIFRHPSADRFIKHFKANREELANRLYRIFNETVFEKKLPEDLTIKWNPRLLKTAGQCKYLRREFIPVNGEKVVTRLAQIELSTKVCTSADRVRDTLIHEICHAAVWLIDGVNDGHGPRWRRWALHAKRVWTDLPLVSVCHAYTIETRFTYRCTGCGACVNRHSKSIDVTKQVCGRCRSRFELLLNTPRGRMLRPSVAGSMDRRLMAHCTANSSSSNHPKTTSFTGPVSNDEQTVRRPPVFADFVRKNYKQIRQKPEVKSHADAMAELGSLFKTMKVSQSLPKGDSS</sequence>
<accession>A0AAV2T8G3</accession>
<organism evidence="3 4">
    <name type="scientific">Calicophoron daubneyi</name>
    <name type="common">Rumen fluke</name>
    <name type="synonym">Paramphistomum daubneyi</name>
    <dbReference type="NCBI Taxonomy" id="300641"/>
    <lineage>
        <taxon>Eukaryota</taxon>
        <taxon>Metazoa</taxon>
        <taxon>Spiralia</taxon>
        <taxon>Lophotrochozoa</taxon>
        <taxon>Platyhelminthes</taxon>
        <taxon>Trematoda</taxon>
        <taxon>Digenea</taxon>
        <taxon>Plagiorchiida</taxon>
        <taxon>Pronocephalata</taxon>
        <taxon>Paramphistomoidea</taxon>
        <taxon>Paramphistomidae</taxon>
        <taxon>Calicophoron</taxon>
    </lineage>
</organism>
<dbReference type="Pfam" id="PF10263">
    <property type="entry name" value="SprT-like"/>
    <property type="match status" value="1"/>
</dbReference>
<dbReference type="AlphaFoldDB" id="A0AAV2T8G3"/>
<dbReference type="EMBL" id="CAXLJL010000134">
    <property type="protein sequence ID" value="CAL5132690.1"/>
    <property type="molecule type" value="Genomic_DNA"/>
</dbReference>
<feature type="compositionally biased region" description="Polar residues" evidence="1">
    <location>
        <begin position="564"/>
        <end position="585"/>
    </location>
</feature>
<dbReference type="PANTHER" id="PTHR23099:SF0">
    <property type="entry name" value="GERM CELL NUCLEAR ACIDIC PROTEIN"/>
    <property type="match status" value="1"/>
</dbReference>
<evidence type="ECO:0000313" key="4">
    <source>
        <dbReference type="Proteomes" id="UP001497525"/>
    </source>
</evidence>
<evidence type="ECO:0000313" key="3">
    <source>
        <dbReference type="EMBL" id="CAL5132690.1"/>
    </source>
</evidence>
<name>A0AAV2T8G3_CALDB</name>
<evidence type="ECO:0000256" key="1">
    <source>
        <dbReference type="SAM" id="MobiDB-lite"/>
    </source>
</evidence>
<dbReference type="GO" id="GO:0005634">
    <property type="term" value="C:nucleus"/>
    <property type="evidence" value="ECO:0007669"/>
    <property type="project" value="TreeGrafter"/>
</dbReference>
<gene>
    <name evidence="3" type="ORF">CDAUBV1_LOCUS5535</name>
</gene>
<feature type="region of interest" description="Disordered" evidence="1">
    <location>
        <begin position="564"/>
        <end position="586"/>
    </location>
</feature>
<dbReference type="PANTHER" id="PTHR23099">
    <property type="entry name" value="TRANSCRIPTIONAL REGULATOR"/>
    <property type="match status" value="1"/>
</dbReference>
<dbReference type="SMART" id="SM00731">
    <property type="entry name" value="SprT"/>
    <property type="match status" value="1"/>
</dbReference>
<proteinExistence type="predicted"/>
<dbReference type="Proteomes" id="UP001497525">
    <property type="component" value="Unassembled WGS sequence"/>
</dbReference>
<dbReference type="GO" id="GO:0006974">
    <property type="term" value="P:DNA damage response"/>
    <property type="evidence" value="ECO:0007669"/>
    <property type="project" value="UniProtKB-ARBA"/>
</dbReference>
<dbReference type="InterPro" id="IPR006640">
    <property type="entry name" value="SprT-like_domain"/>
</dbReference>
<reference evidence="3" key="1">
    <citation type="submission" date="2024-06" db="EMBL/GenBank/DDBJ databases">
        <authorList>
            <person name="Liu X."/>
            <person name="Lenzi L."/>
            <person name="Haldenby T S."/>
            <person name="Uol C."/>
        </authorList>
    </citation>
    <scope>NUCLEOTIDE SEQUENCE</scope>
</reference>
<protein>
    <recommendedName>
        <fullName evidence="2">SprT-like domain-containing protein</fullName>
    </recommendedName>
</protein>
<comment type="caution">
    <text evidence="3">The sequence shown here is derived from an EMBL/GenBank/DDBJ whole genome shotgun (WGS) entry which is preliminary data.</text>
</comment>